<name>A0ABD1P219_9LAMI</name>
<dbReference type="Proteomes" id="UP001604277">
    <property type="component" value="Unassembled WGS sequence"/>
</dbReference>
<comment type="caution">
    <text evidence="4">The sequence shown here is derived from an EMBL/GenBank/DDBJ whole genome shotgun (WGS) entry which is preliminary data.</text>
</comment>
<dbReference type="PANTHER" id="PTHR31415">
    <property type="entry name" value="OS05G0367900 PROTEIN"/>
    <property type="match status" value="1"/>
</dbReference>
<keyword evidence="3" id="KW-0732">Signal</keyword>
<dbReference type="InterPro" id="IPR044839">
    <property type="entry name" value="NDR1-like"/>
</dbReference>
<evidence type="ECO:0000313" key="4">
    <source>
        <dbReference type="EMBL" id="KAL2457923.1"/>
    </source>
</evidence>
<feature type="chain" id="PRO_5044870731" evidence="3">
    <location>
        <begin position="27"/>
        <end position="203"/>
    </location>
</feature>
<evidence type="ECO:0000256" key="2">
    <source>
        <dbReference type="ARBA" id="ARBA00023136"/>
    </source>
</evidence>
<dbReference type="GO" id="GO:0016020">
    <property type="term" value="C:membrane"/>
    <property type="evidence" value="ECO:0007669"/>
    <property type="project" value="UniProtKB-SubCell"/>
</dbReference>
<dbReference type="EMBL" id="JBFOLJ010000033">
    <property type="protein sequence ID" value="KAL2457923.1"/>
    <property type="molecule type" value="Genomic_DNA"/>
</dbReference>
<keyword evidence="5" id="KW-1185">Reference proteome</keyword>
<keyword evidence="2" id="KW-0472">Membrane</keyword>
<comment type="subcellular location">
    <subcellularLocation>
        <location evidence="1">Membrane</location>
    </subcellularLocation>
</comment>
<organism evidence="4 5">
    <name type="scientific">Forsythia ovata</name>
    <dbReference type="NCBI Taxonomy" id="205694"/>
    <lineage>
        <taxon>Eukaryota</taxon>
        <taxon>Viridiplantae</taxon>
        <taxon>Streptophyta</taxon>
        <taxon>Embryophyta</taxon>
        <taxon>Tracheophyta</taxon>
        <taxon>Spermatophyta</taxon>
        <taxon>Magnoliopsida</taxon>
        <taxon>eudicotyledons</taxon>
        <taxon>Gunneridae</taxon>
        <taxon>Pentapetalae</taxon>
        <taxon>asterids</taxon>
        <taxon>lamiids</taxon>
        <taxon>Lamiales</taxon>
        <taxon>Oleaceae</taxon>
        <taxon>Forsythieae</taxon>
        <taxon>Forsythia</taxon>
    </lineage>
</organism>
<proteinExistence type="predicted"/>
<protein>
    <submittedName>
        <fullName evidence="4">Protein NDR1</fullName>
    </submittedName>
</protein>
<gene>
    <name evidence="4" type="ORF">Fot_55980</name>
</gene>
<feature type="signal peptide" evidence="3">
    <location>
        <begin position="1"/>
        <end position="26"/>
    </location>
</feature>
<dbReference type="PANTHER" id="PTHR31415:SF52">
    <property type="entry name" value="LATE EMBRYOGENESIS ABUNDANT (LEA) HYDROXYPROLINE-RICH GLYCOPROTEIN FAMILY-RELATED"/>
    <property type="match status" value="1"/>
</dbReference>
<evidence type="ECO:0000313" key="5">
    <source>
        <dbReference type="Proteomes" id="UP001604277"/>
    </source>
</evidence>
<reference evidence="5" key="1">
    <citation type="submission" date="2024-07" db="EMBL/GenBank/DDBJ databases">
        <title>Two chromosome-level genome assemblies of Korean endemic species Abeliophyllum distichum and Forsythia ovata (Oleaceae).</title>
        <authorList>
            <person name="Jang H."/>
        </authorList>
    </citation>
    <scope>NUCLEOTIDE SEQUENCE [LARGE SCALE GENOMIC DNA]</scope>
</reference>
<sequence>MGSETIVCLCCSIPCLLTLFIWMGLSLQNYKPNCYIEDFYVPALNKHINSTATTAANFIFFDLKLQNVMEDNGVLYDTINLTFSYGLNPSLPIGKYTLPGAYQGNKKTAHRRDIVPTHGVNWDDAFAAVLNGSKVVFRVDLDGKVKFKRFFSYSRTKALVVGADVEVDGSGNKVRRKAIKMKSGGRGKPKLQLEAGGSLISSF</sequence>
<dbReference type="AlphaFoldDB" id="A0ABD1P219"/>
<evidence type="ECO:0000256" key="1">
    <source>
        <dbReference type="ARBA" id="ARBA00004370"/>
    </source>
</evidence>
<accession>A0ABD1P219</accession>
<evidence type="ECO:0000256" key="3">
    <source>
        <dbReference type="SAM" id="SignalP"/>
    </source>
</evidence>